<protein>
    <submittedName>
        <fullName evidence="1">Uncharacterized protein</fullName>
    </submittedName>
</protein>
<dbReference type="Proteomes" id="UP001590951">
    <property type="component" value="Unassembled WGS sequence"/>
</dbReference>
<dbReference type="EMBL" id="JBHFEH010000093">
    <property type="protein sequence ID" value="KAL2047817.1"/>
    <property type="molecule type" value="Genomic_DNA"/>
</dbReference>
<evidence type="ECO:0000313" key="2">
    <source>
        <dbReference type="Proteomes" id="UP001590951"/>
    </source>
</evidence>
<organism evidence="1 2">
    <name type="scientific">Lepraria finkii</name>
    <dbReference type="NCBI Taxonomy" id="1340010"/>
    <lineage>
        <taxon>Eukaryota</taxon>
        <taxon>Fungi</taxon>
        <taxon>Dikarya</taxon>
        <taxon>Ascomycota</taxon>
        <taxon>Pezizomycotina</taxon>
        <taxon>Lecanoromycetes</taxon>
        <taxon>OSLEUM clade</taxon>
        <taxon>Lecanoromycetidae</taxon>
        <taxon>Lecanorales</taxon>
        <taxon>Lecanorineae</taxon>
        <taxon>Stereocaulaceae</taxon>
        <taxon>Lepraria</taxon>
    </lineage>
</organism>
<reference evidence="1 2" key="1">
    <citation type="submission" date="2024-09" db="EMBL/GenBank/DDBJ databases">
        <title>Rethinking Asexuality: The Enigmatic Case of Functional Sexual Genes in Lepraria (Stereocaulaceae).</title>
        <authorList>
            <person name="Doellman M."/>
            <person name="Sun Y."/>
            <person name="Barcenas-Pena A."/>
            <person name="Lumbsch H.T."/>
            <person name="Grewe F."/>
        </authorList>
    </citation>
    <scope>NUCLEOTIDE SEQUENCE [LARGE SCALE GENOMIC DNA]</scope>
    <source>
        <strain evidence="1 2">Grewe 0041</strain>
    </source>
</reference>
<comment type="caution">
    <text evidence="1">The sequence shown here is derived from an EMBL/GenBank/DDBJ whole genome shotgun (WGS) entry which is preliminary data.</text>
</comment>
<evidence type="ECO:0000313" key="1">
    <source>
        <dbReference type="EMBL" id="KAL2047817.1"/>
    </source>
</evidence>
<gene>
    <name evidence="1" type="ORF">ABVK25_011318</name>
</gene>
<keyword evidence="2" id="KW-1185">Reference proteome</keyword>
<proteinExistence type="predicted"/>
<name>A0ABR4AQ00_9LECA</name>
<sequence length="210" mass="22523">MLILLEITRLRARRLLERQEVSSKRAQVTLLPNMSRSFQSQGHRLQSGIVADGIYASARDGGVRYIAGQTGVNPPLQRLATTQDSILPDPSPQSSIRQGSEISPTAMSLNGFSLSNDYGRPGVCGIGSMNGPHSSPNGLQISQIQPQFQSQQSFQNFGENSYPAMSPPYLAPPPGFRFGSAGESPFFDGFFGASPIIGSPGWLNLPSPSN</sequence>
<accession>A0ABR4AQ00</accession>